<dbReference type="Pfam" id="PF00535">
    <property type="entry name" value="Glycos_transf_2"/>
    <property type="match status" value="1"/>
</dbReference>
<dbReference type="InterPro" id="IPR001173">
    <property type="entry name" value="Glyco_trans_2-like"/>
</dbReference>
<dbReference type="EMBL" id="CZAB01000018">
    <property type="protein sequence ID" value="CUO97686.1"/>
    <property type="molecule type" value="Genomic_DNA"/>
</dbReference>
<dbReference type="RefSeq" id="WP_057571888.1">
    <property type="nucleotide sequence ID" value="NZ_CZAB01000018.1"/>
</dbReference>
<dbReference type="InterPro" id="IPR029044">
    <property type="entry name" value="Nucleotide-diphossugar_trans"/>
</dbReference>
<dbReference type="GO" id="GO:0016758">
    <property type="term" value="F:hexosyltransferase activity"/>
    <property type="evidence" value="ECO:0007669"/>
    <property type="project" value="UniProtKB-ARBA"/>
</dbReference>
<protein>
    <submittedName>
        <fullName evidence="2">Cell wall biosynthesis glycosyltransferase</fullName>
    </submittedName>
</protein>
<accession>A0A174JHM1</accession>
<name>A0A174JHM1_9FIRM</name>
<feature type="domain" description="Glycosyltransferase 2-like" evidence="1">
    <location>
        <begin position="8"/>
        <end position="136"/>
    </location>
</feature>
<dbReference type="CDD" id="cd00761">
    <property type="entry name" value="Glyco_tranf_GTA_type"/>
    <property type="match status" value="1"/>
</dbReference>
<dbReference type="Gene3D" id="3.90.550.10">
    <property type="entry name" value="Spore Coat Polysaccharide Biosynthesis Protein SpsA, Chain A"/>
    <property type="match status" value="1"/>
</dbReference>
<keyword evidence="2" id="KW-0808">Transferase</keyword>
<evidence type="ECO:0000313" key="3">
    <source>
        <dbReference type="Proteomes" id="UP000095512"/>
    </source>
</evidence>
<reference evidence="2 3" key="1">
    <citation type="submission" date="2015-09" db="EMBL/GenBank/DDBJ databases">
        <authorList>
            <consortium name="Pathogen Informatics"/>
        </authorList>
    </citation>
    <scope>NUCLEOTIDE SEQUENCE [LARGE SCALE GENOMIC DNA]</scope>
    <source>
        <strain evidence="2 3">2789STDY5834865</strain>
    </source>
</reference>
<gene>
    <name evidence="2" type="primary">kfoC_3</name>
    <name evidence="2" type="ORF">ERS852480_02352</name>
</gene>
<sequence length="345" mass="39765">MKKGKILTVVVPTYNAEKYLVKNLNSLCVEEVLSEIEVIIVNDGSTDSSINIANKYVEKYPESYKVITKENGGHGSGINCGIKYAQGYYFKVLDADDWVDKNALKNLVNYLKVCDDDIVYSGFLWAFDNQNGDEETFHKKAELKEPFNGIQYKTSYAFADIAEKLYVKIHSLTIKTEILQRNNITIDTHCYYVDTELITYPIPYVETISFLEDYVYMYRIGRIGQSVSIEKMQKNEKNYDKVIRSLIEFYDKLEKTIPCTKAHKSYIASIIARVVAGKIKILLSYPVSKEKMKECKEYDDELKRCYPDIYGKNKNIAIKILRKTSYKAYWAAHAVLKVKIKVSSI</sequence>
<dbReference type="AlphaFoldDB" id="A0A174JHM1"/>
<organism evidence="2 3">
    <name type="scientific">Enterocloster clostridioformis</name>
    <dbReference type="NCBI Taxonomy" id="1531"/>
    <lineage>
        <taxon>Bacteria</taxon>
        <taxon>Bacillati</taxon>
        <taxon>Bacillota</taxon>
        <taxon>Clostridia</taxon>
        <taxon>Lachnospirales</taxon>
        <taxon>Lachnospiraceae</taxon>
        <taxon>Enterocloster</taxon>
    </lineage>
</organism>
<dbReference type="Proteomes" id="UP000095512">
    <property type="component" value="Unassembled WGS sequence"/>
</dbReference>
<dbReference type="PANTHER" id="PTHR22916:SF3">
    <property type="entry name" value="UDP-GLCNAC:BETAGAL BETA-1,3-N-ACETYLGLUCOSAMINYLTRANSFERASE-LIKE PROTEIN 1"/>
    <property type="match status" value="1"/>
</dbReference>
<evidence type="ECO:0000313" key="2">
    <source>
        <dbReference type="EMBL" id="CUO97686.1"/>
    </source>
</evidence>
<dbReference type="PANTHER" id="PTHR22916">
    <property type="entry name" value="GLYCOSYLTRANSFERASE"/>
    <property type="match status" value="1"/>
</dbReference>
<proteinExistence type="predicted"/>
<evidence type="ECO:0000259" key="1">
    <source>
        <dbReference type="Pfam" id="PF00535"/>
    </source>
</evidence>
<dbReference type="SUPFAM" id="SSF53448">
    <property type="entry name" value="Nucleotide-diphospho-sugar transferases"/>
    <property type="match status" value="1"/>
</dbReference>